<proteinExistence type="predicted"/>
<dbReference type="Proteomes" id="UP001153737">
    <property type="component" value="Chromosome 7"/>
</dbReference>
<organism evidence="2 3">
    <name type="scientific">Phaedon cochleariae</name>
    <name type="common">Mustard beetle</name>
    <dbReference type="NCBI Taxonomy" id="80249"/>
    <lineage>
        <taxon>Eukaryota</taxon>
        <taxon>Metazoa</taxon>
        <taxon>Ecdysozoa</taxon>
        <taxon>Arthropoda</taxon>
        <taxon>Hexapoda</taxon>
        <taxon>Insecta</taxon>
        <taxon>Pterygota</taxon>
        <taxon>Neoptera</taxon>
        <taxon>Endopterygota</taxon>
        <taxon>Coleoptera</taxon>
        <taxon>Polyphaga</taxon>
        <taxon>Cucujiformia</taxon>
        <taxon>Chrysomeloidea</taxon>
        <taxon>Chrysomelidae</taxon>
        <taxon>Chrysomelinae</taxon>
        <taxon>Chrysomelini</taxon>
        <taxon>Phaedon</taxon>
    </lineage>
</organism>
<feature type="compositionally biased region" description="Low complexity" evidence="1">
    <location>
        <begin position="165"/>
        <end position="177"/>
    </location>
</feature>
<feature type="compositionally biased region" description="Polar residues" evidence="1">
    <location>
        <begin position="227"/>
        <end position="237"/>
    </location>
</feature>
<reference evidence="2" key="2">
    <citation type="submission" date="2022-10" db="EMBL/GenBank/DDBJ databases">
        <authorList>
            <consortium name="ENA_rothamsted_submissions"/>
            <consortium name="culmorum"/>
            <person name="King R."/>
        </authorList>
    </citation>
    <scope>NUCLEOTIDE SEQUENCE</scope>
</reference>
<evidence type="ECO:0000313" key="2">
    <source>
        <dbReference type="EMBL" id="CAH1175629.1"/>
    </source>
</evidence>
<feature type="compositionally biased region" description="Basic residues" evidence="1">
    <location>
        <begin position="143"/>
        <end position="164"/>
    </location>
</feature>
<evidence type="ECO:0000256" key="1">
    <source>
        <dbReference type="SAM" id="MobiDB-lite"/>
    </source>
</evidence>
<feature type="region of interest" description="Disordered" evidence="1">
    <location>
        <begin position="123"/>
        <end position="250"/>
    </location>
</feature>
<evidence type="ECO:0000313" key="3">
    <source>
        <dbReference type="Proteomes" id="UP001153737"/>
    </source>
</evidence>
<reference evidence="2" key="1">
    <citation type="submission" date="2022-01" db="EMBL/GenBank/DDBJ databases">
        <authorList>
            <person name="King R."/>
        </authorList>
    </citation>
    <scope>NUCLEOTIDE SEQUENCE</scope>
</reference>
<dbReference type="OrthoDB" id="6774326at2759"/>
<sequence length="250" mass="27680">MTKCSPSKCRSKTSFFFKVLVSIKQLLCTKKFCNGVGLSDIAKFMEKNNCLTGDLISQLENALCVAEASRLITRRKKLYLLVSPAANLHLVPEPCLKNKLEEIQLSFDSAQCPVDSKTICSTRQSKRIPPQDSCKLENNPIRKSPRTRKRVSRSKSRSRSRSRSKSNSPSKSRSASPCGGRTRKKKRIVKLCPPQPNSSRGRSKSPAPKPSKSCIKKPSCKELTKSCYDNDNVNSQGGKCCGSDSESSEN</sequence>
<feature type="compositionally biased region" description="Low complexity" evidence="1">
    <location>
        <begin position="198"/>
        <end position="217"/>
    </location>
</feature>
<accession>A0A9P0DTK5</accession>
<keyword evidence="3" id="KW-1185">Reference proteome</keyword>
<gene>
    <name evidence="2" type="ORF">PHAECO_LOCUS10879</name>
</gene>
<dbReference type="AlphaFoldDB" id="A0A9P0DTK5"/>
<name>A0A9P0DTK5_PHACE</name>
<dbReference type="EMBL" id="OU896713">
    <property type="protein sequence ID" value="CAH1175629.1"/>
    <property type="molecule type" value="Genomic_DNA"/>
</dbReference>
<protein>
    <submittedName>
        <fullName evidence="2">Uncharacterized protein</fullName>
    </submittedName>
</protein>